<dbReference type="OrthoDB" id="10669661at2759"/>
<name>A0A1Y3B771_EURMA</name>
<feature type="compositionally biased region" description="Basic and acidic residues" evidence="1">
    <location>
        <begin position="35"/>
        <end position="49"/>
    </location>
</feature>
<gene>
    <name evidence="2" type="ORF">BLA29_009671</name>
</gene>
<comment type="caution">
    <text evidence="2">The sequence shown here is derived from an EMBL/GenBank/DDBJ whole genome shotgun (WGS) entry which is preliminary data.</text>
</comment>
<feature type="compositionally biased region" description="Low complexity" evidence="1">
    <location>
        <begin position="16"/>
        <end position="28"/>
    </location>
</feature>
<evidence type="ECO:0000313" key="3">
    <source>
        <dbReference type="Proteomes" id="UP000194236"/>
    </source>
</evidence>
<accession>A0A1Y3B771</accession>
<reference evidence="2 3" key="1">
    <citation type="submission" date="2017-03" db="EMBL/GenBank/DDBJ databases">
        <title>Genome Survey of Euroglyphus maynei.</title>
        <authorList>
            <person name="Arlian L.G."/>
            <person name="Morgan M.S."/>
            <person name="Rider S.D."/>
        </authorList>
    </citation>
    <scope>NUCLEOTIDE SEQUENCE [LARGE SCALE GENOMIC DNA]</scope>
    <source>
        <strain evidence="2">Arlian Lab</strain>
        <tissue evidence="2">Whole body</tissue>
    </source>
</reference>
<feature type="region of interest" description="Disordered" evidence="1">
    <location>
        <begin position="1"/>
        <end position="60"/>
    </location>
</feature>
<dbReference type="AlphaFoldDB" id="A0A1Y3B771"/>
<organism evidence="2 3">
    <name type="scientific">Euroglyphus maynei</name>
    <name type="common">Mayne's house dust mite</name>
    <dbReference type="NCBI Taxonomy" id="6958"/>
    <lineage>
        <taxon>Eukaryota</taxon>
        <taxon>Metazoa</taxon>
        <taxon>Ecdysozoa</taxon>
        <taxon>Arthropoda</taxon>
        <taxon>Chelicerata</taxon>
        <taxon>Arachnida</taxon>
        <taxon>Acari</taxon>
        <taxon>Acariformes</taxon>
        <taxon>Sarcoptiformes</taxon>
        <taxon>Astigmata</taxon>
        <taxon>Psoroptidia</taxon>
        <taxon>Analgoidea</taxon>
        <taxon>Pyroglyphidae</taxon>
        <taxon>Pyroglyphinae</taxon>
        <taxon>Euroglyphus</taxon>
    </lineage>
</organism>
<dbReference type="Proteomes" id="UP000194236">
    <property type="component" value="Unassembled WGS sequence"/>
</dbReference>
<sequence length="158" mass="18481">MEICGRISNKQRPIFQSSKQRQQQQQSSITNIDVKNGDENPEDKNESTKVDNSNDEQKLVRQQNRHLTIIDDVKIPKWKLSRQRFLDNLKQQRRKTATMLNENDRNEIIIILDNGNGNCNDNSSAKSMDNSCENCGQKFSNEVLSRHEIFCVQRRLKF</sequence>
<keyword evidence="3" id="KW-1185">Reference proteome</keyword>
<dbReference type="EMBL" id="MUJZ01043698">
    <property type="protein sequence ID" value="OTF75105.1"/>
    <property type="molecule type" value="Genomic_DNA"/>
</dbReference>
<proteinExistence type="predicted"/>
<protein>
    <submittedName>
        <fullName evidence="2">Uncharacterized protein</fullName>
    </submittedName>
</protein>
<evidence type="ECO:0000313" key="2">
    <source>
        <dbReference type="EMBL" id="OTF75105.1"/>
    </source>
</evidence>
<evidence type="ECO:0000256" key="1">
    <source>
        <dbReference type="SAM" id="MobiDB-lite"/>
    </source>
</evidence>